<organism evidence="3 4">
    <name type="scientific">Streptococcus dentapri</name>
    <dbReference type="NCBI Taxonomy" id="573564"/>
    <lineage>
        <taxon>Bacteria</taxon>
        <taxon>Bacillati</taxon>
        <taxon>Bacillota</taxon>
        <taxon>Bacilli</taxon>
        <taxon>Lactobacillales</taxon>
        <taxon>Streptococcaceae</taxon>
        <taxon>Streptococcus</taxon>
    </lineage>
</organism>
<reference evidence="4" key="1">
    <citation type="journal article" date="2019" name="Int. J. Syst. Evol. Microbiol.">
        <title>The Global Catalogue of Microorganisms (GCM) 10K type strain sequencing project: providing services to taxonomists for standard genome sequencing and annotation.</title>
        <authorList>
            <consortium name="The Broad Institute Genomics Platform"/>
            <consortium name="The Broad Institute Genome Sequencing Center for Infectious Disease"/>
            <person name="Wu L."/>
            <person name="Ma J."/>
        </authorList>
    </citation>
    <scope>NUCLEOTIDE SEQUENCE [LARGE SCALE GENOMIC DNA]</scope>
    <source>
        <strain evidence="4">CCUG 58728</strain>
    </source>
</reference>
<dbReference type="RefSeq" id="WP_380431512.1">
    <property type="nucleotide sequence ID" value="NZ_JBHSAC010000048.1"/>
</dbReference>
<dbReference type="InterPro" id="IPR014590">
    <property type="entry name" value="UCP034300_MORN_rpt-cont"/>
</dbReference>
<evidence type="ECO:0000313" key="4">
    <source>
        <dbReference type="Proteomes" id="UP001595901"/>
    </source>
</evidence>
<evidence type="ECO:0000313" key="3">
    <source>
        <dbReference type="EMBL" id="MFC3932250.1"/>
    </source>
</evidence>
<keyword evidence="1" id="KW-0677">Repeat</keyword>
<dbReference type="PANTHER" id="PTHR43215:SF14">
    <property type="entry name" value="RADIAL SPOKE HEAD 1 HOMOLOG"/>
    <property type="match status" value="1"/>
</dbReference>
<gene>
    <name evidence="3" type="ORF">ACFOSE_05620</name>
</gene>
<keyword evidence="2" id="KW-1133">Transmembrane helix</keyword>
<dbReference type="SMART" id="SM00698">
    <property type="entry name" value="MORN"/>
    <property type="match status" value="3"/>
</dbReference>
<proteinExistence type="predicted"/>
<keyword evidence="2" id="KW-0812">Transmembrane</keyword>
<dbReference type="SUPFAM" id="SSF82185">
    <property type="entry name" value="Histone H3 K4-specific methyltransferase SET7/9 N-terminal domain"/>
    <property type="match status" value="1"/>
</dbReference>
<evidence type="ECO:0000256" key="1">
    <source>
        <dbReference type="ARBA" id="ARBA00022737"/>
    </source>
</evidence>
<accession>A0ABV8D173</accession>
<sequence>MARRVKERHLIREIKISREKLELAAVIVMALCALTVLTMPFGFKKTLTFDKGRIVYTGIVKNNKMNGQGTLTYKNGDKYQGNFSDGQFDGQGTFTSKDGWTYKGDFDKGQADGQGTLTTADGTVYKGTFKQGIYQQ</sequence>
<dbReference type="InterPro" id="IPR003409">
    <property type="entry name" value="MORN"/>
</dbReference>
<dbReference type="PIRSF" id="PIRSF034300">
    <property type="entry name" value="UCP034300"/>
    <property type="match status" value="1"/>
</dbReference>
<dbReference type="Proteomes" id="UP001595901">
    <property type="component" value="Unassembled WGS sequence"/>
</dbReference>
<dbReference type="EMBL" id="JBHSAC010000048">
    <property type="protein sequence ID" value="MFC3932250.1"/>
    <property type="molecule type" value="Genomic_DNA"/>
</dbReference>
<name>A0ABV8D173_9STRE</name>
<feature type="transmembrane region" description="Helical" evidence="2">
    <location>
        <begin position="21"/>
        <end position="43"/>
    </location>
</feature>
<keyword evidence="4" id="KW-1185">Reference proteome</keyword>
<dbReference type="Gene3D" id="2.20.110.10">
    <property type="entry name" value="Histone H3 K4-specific methyltransferase SET7/9 N-terminal domain"/>
    <property type="match status" value="2"/>
</dbReference>
<dbReference type="PANTHER" id="PTHR43215">
    <property type="entry name" value="RADIAL SPOKE HEAD 1 HOMOLOG"/>
    <property type="match status" value="1"/>
</dbReference>
<dbReference type="Pfam" id="PF02493">
    <property type="entry name" value="MORN"/>
    <property type="match status" value="3"/>
</dbReference>
<protein>
    <submittedName>
        <fullName evidence="3">MORN repeat-containing protein</fullName>
    </submittedName>
</protein>
<evidence type="ECO:0000256" key="2">
    <source>
        <dbReference type="SAM" id="Phobius"/>
    </source>
</evidence>
<comment type="caution">
    <text evidence="3">The sequence shown here is derived from an EMBL/GenBank/DDBJ whole genome shotgun (WGS) entry which is preliminary data.</text>
</comment>
<keyword evidence="2" id="KW-0472">Membrane</keyword>